<dbReference type="Pfam" id="PF10049">
    <property type="entry name" value="DUF2283"/>
    <property type="match status" value="1"/>
</dbReference>
<dbReference type="EMBL" id="NPDR01000002">
    <property type="protein sequence ID" value="PJZ49982.1"/>
    <property type="molecule type" value="Genomic_DNA"/>
</dbReference>
<dbReference type="InterPro" id="IPR019270">
    <property type="entry name" value="DUF2283"/>
</dbReference>
<sequence>MKITHYPETDSIYIDLANRPSAETREVNTDLNIDLDAEGKLVGIDIHGNASQYVDLSSFHIETLET</sequence>
<evidence type="ECO:0008006" key="3">
    <source>
        <dbReference type="Google" id="ProtNLM"/>
    </source>
</evidence>
<proteinExistence type="predicted"/>
<protein>
    <recommendedName>
        <fullName evidence="3">DUF2283 domain-containing protein</fullName>
    </recommendedName>
</protein>
<organism evidence="1 2">
    <name type="scientific">Leptospira saintgironsiae</name>
    <dbReference type="NCBI Taxonomy" id="2023183"/>
    <lineage>
        <taxon>Bacteria</taxon>
        <taxon>Pseudomonadati</taxon>
        <taxon>Spirochaetota</taxon>
        <taxon>Spirochaetia</taxon>
        <taxon>Leptospirales</taxon>
        <taxon>Leptospiraceae</taxon>
        <taxon>Leptospira</taxon>
    </lineage>
</organism>
<gene>
    <name evidence="1" type="ORF">CH362_06600</name>
</gene>
<evidence type="ECO:0000313" key="2">
    <source>
        <dbReference type="Proteomes" id="UP000231926"/>
    </source>
</evidence>
<keyword evidence="2" id="KW-1185">Reference proteome</keyword>
<reference evidence="1 2" key="1">
    <citation type="submission" date="2017-07" db="EMBL/GenBank/DDBJ databases">
        <title>Leptospira spp. isolated from tropical soils.</title>
        <authorList>
            <person name="Thibeaux R."/>
            <person name="Iraola G."/>
            <person name="Ferres I."/>
            <person name="Bierque E."/>
            <person name="Girault D."/>
            <person name="Soupe-Gilbert M.-E."/>
            <person name="Picardeau M."/>
            <person name="Goarant C."/>
        </authorList>
    </citation>
    <scope>NUCLEOTIDE SEQUENCE [LARGE SCALE GENOMIC DNA]</scope>
    <source>
        <strain evidence="1 2">FH4-C-A2</strain>
    </source>
</reference>
<dbReference type="Proteomes" id="UP000231926">
    <property type="component" value="Unassembled WGS sequence"/>
</dbReference>
<dbReference type="RefSeq" id="WP_100709567.1">
    <property type="nucleotide sequence ID" value="NZ_NPDR01000002.1"/>
</dbReference>
<name>A0A2M9YEK1_9LEPT</name>
<evidence type="ECO:0000313" key="1">
    <source>
        <dbReference type="EMBL" id="PJZ49982.1"/>
    </source>
</evidence>
<comment type="caution">
    <text evidence="1">The sequence shown here is derived from an EMBL/GenBank/DDBJ whole genome shotgun (WGS) entry which is preliminary data.</text>
</comment>
<dbReference type="AlphaFoldDB" id="A0A2M9YEK1"/>
<dbReference type="OrthoDB" id="9799670at2"/>
<accession>A0A2M9YEK1</accession>